<protein>
    <submittedName>
        <fullName evidence="1">Uncharacterized protein</fullName>
    </submittedName>
</protein>
<proteinExistence type="predicted"/>
<evidence type="ECO:0000313" key="1">
    <source>
        <dbReference type="EMBL" id="CAH1802969.1"/>
    </source>
</evidence>
<evidence type="ECO:0000313" key="2">
    <source>
        <dbReference type="Proteomes" id="UP000749559"/>
    </source>
</evidence>
<sequence length="100" mass="11585">MFNMMNPIELNAVVQILKYMAIAFVPTRKPKEQDPNNVKIDLKTSKELHEATLCTNSGKPEKPTYEFKMLRRKWAQEQQQLGLLMATMEPQEGIISKYAQ</sequence>
<reference evidence="1" key="1">
    <citation type="submission" date="2022-03" db="EMBL/GenBank/DDBJ databases">
        <authorList>
            <person name="Martin C."/>
        </authorList>
    </citation>
    <scope>NUCLEOTIDE SEQUENCE</scope>
</reference>
<accession>A0A8S4QFD1</accession>
<name>A0A8S4QFD1_OWEFU</name>
<organism evidence="1 2">
    <name type="scientific">Owenia fusiformis</name>
    <name type="common">Polychaete worm</name>
    <dbReference type="NCBI Taxonomy" id="6347"/>
    <lineage>
        <taxon>Eukaryota</taxon>
        <taxon>Metazoa</taxon>
        <taxon>Spiralia</taxon>
        <taxon>Lophotrochozoa</taxon>
        <taxon>Annelida</taxon>
        <taxon>Polychaeta</taxon>
        <taxon>Sedentaria</taxon>
        <taxon>Canalipalpata</taxon>
        <taxon>Sabellida</taxon>
        <taxon>Oweniida</taxon>
        <taxon>Oweniidae</taxon>
        <taxon>Owenia</taxon>
    </lineage>
</organism>
<gene>
    <name evidence="1" type="ORF">OFUS_LOCUS26604</name>
</gene>
<dbReference type="Proteomes" id="UP000749559">
    <property type="component" value="Unassembled WGS sequence"/>
</dbReference>
<keyword evidence="2" id="KW-1185">Reference proteome</keyword>
<comment type="caution">
    <text evidence="1">The sequence shown here is derived from an EMBL/GenBank/DDBJ whole genome shotgun (WGS) entry which is preliminary data.</text>
</comment>
<dbReference type="EMBL" id="CAIIXF020000198">
    <property type="protein sequence ID" value="CAH1802969.1"/>
    <property type="molecule type" value="Genomic_DNA"/>
</dbReference>
<dbReference type="AlphaFoldDB" id="A0A8S4QFD1"/>